<dbReference type="GO" id="GO:0006229">
    <property type="term" value="P:dUTP biosynthetic process"/>
    <property type="evidence" value="ECO:0007669"/>
    <property type="project" value="InterPro"/>
</dbReference>
<dbReference type="AlphaFoldDB" id="A0A380BA29"/>
<dbReference type="EC" id="3.5.4.13" evidence="3"/>
<dbReference type="SUPFAM" id="SSF51283">
    <property type="entry name" value="dUTPase-like"/>
    <property type="match status" value="1"/>
</dbReference>
<organism evidence="3 4">
    <name type="scientific">Sphingobacterium spiritivorum</name>
    <name type="common">Flavobacterium spiritivorum</name>
    <dbReference type="NCBI Taxonomy" id="258"/>
    <lineage>
        <taxon>Bacteria</taxon>
        <taxon>Pseudomonadati</taxon>
        <taxon>Bacteroidota</taxon>
        <taxon>Sphingobacteriia</taxon>
        <taxon>Sphingobacteriales</taxon>
        <taxon>Sphingobacteriaceae</taxon>
        <taxon>Sphingobacterium</taxon>
    </lineage>
</organism>
<dbReference type="InterPro" id="IPR011962">
    <property type="entry name" value="dCTP_deaminase"/>
</dbReference>
<name>A0A380BA29_SPHSI</name>
<evidence type="ECO:0000313" key="3">
    <source>
        <dbReference type="EMBL" id="SUI97239.1"/>
    </source>
</evidence>
<dbReference type="NCBIfam" id="TIGR02274">
    <property type="entry name" value="dCTP_deam"/>
    <property type="match status" value="1"/>
</dbReference>
<evidence type="ECO:0000256" key="1">
    <source>
        <dbReference type="ARBA" id="ARBA00022801"/>
    </source>
</evidence>
<accession>A0A380BA29</accession>
<protein>
    <submittedName>
        <fullName evidence="3">Deoxycytidine triphosphate deaminase</fullName>
        <ecNumber evidence="3">3.5.4.13</ecNumber>
    </submittedName>
</protein>
<evidence type="ECO:0000313" key="4">
    <source>
        <dbReference type="Proteomes" id="UP000254893"/>
    </source>
</evidence>
<evidence type="ECO:0000256" key="2">
    <source>
        <dbReference type="ARBA" id="ARBA00023080"/>
    </source>
</evidence>
<reference evidence="3 4" key="1">
    <citation type="submission" date="2018-06" db="EMBL/GenBank/DDBJ databases">
        <authorList>
            <consortium name="Pathogen Informatics"/>
            <person name="Doyle S."/>
        </authorList>
    </citation>
    <scope>NUCLEOTIDE SEQUENCE [LARGE SCALE GENOMIC DNA]</scope>
    <source>
        <strain evidence="3 4">NCTC11388</strain>
    </source>
</reference>
<dbReference type="EMBL" id="UGYW01000001">
    <property type="protein sequence ID" value="SUI97239.1"/>
    <property type="molecule type" value="Genomic_DNA"/>
</dbReference>
<dbReference type="Pfam" id="PF22769">
    <property type="entry name" value="DCD"/>
    <property type="match status" value="1"/>
</dbReference>
<dbReference type="GO" id="GO:0008829">
    <property type="term" value="F:dCTP deaminase activity"/>
    <property type="evidence" value="ECO:0007669"/>
    <property type="project" value="UniProtKB-EC"/>
</dbReference>
<proteinExistence type="predicted"/>
<dbReference type="PANTHER" id="PTHR42680">
    <property type="entry name" value="DCTP DEAMINASE"/>
    <property type="match status" value="1"/>
</dbReference>
<dbReference type="CDD" id="cd07557">
    <property type="entry name" value="trimeric_dUTPase"/>
    <property type="match status" value="1"/>
</dbReference>
<dbReference type="InterPro" id="IPR036157">
    <property type="entry name" value="dUTPase-like_sf"/>
</dbReference>
<sequence length="195" mass="21832">MEADNVGVIPVSLFLQNMILSDKRILEEIDAGTIVIEPFDRTCLGTNSYDVHLGKYLATYKDRVLDAKQHNQITHFEIPAEGYVLEPNTLYLGVTLEYTETHKHVPFLEGKSSTGRLGIDIHATAGKGDVGFCNTWTLEISVAQPVRIYPGMPIGQLIYFAVEGDIETLYNTKGNAKYNSKTVRPVESMMWKNSF</sequence>
<gene>
    <name evidence="3" type="primary">dcd</name>
    <name evidence="3" type="ORF">NCTC11388_00340</name>
</gene>
<dbReference type="PANTHER" id="PTHR42680:SF3">
    <property type="entry name" value="DCTP DEAMINASE"/>
    <property type="match status" value="1"/>
</dbReference>
<keyword evidence="2" id="KW-0546">Nucleotide metabolism</keyword>
<keyword evidence="1 3" id="KW-0378">Hydrolase</keyword>
<dbReference type="InterPro" id="IPR033704">
    <property type="entry name" value="dUTPase_trimeric"/>
</dbReference>
<dbReference type="GO" id="GO:0015949">
    <property type="term" value="P:nucleobase-containing small molecule interconversion"/>
    <property type="evidence" value="ECO:0007669"/>
    <property type="project" value="TreeGrafter"/>
</dbReference>
<dbReference type="Proteomes" id="UP000254893">
    <property type="component" value="Unassembled WGS sequence"/>
</dbReference>
<dbReference type="Gene3D" id="2.70.40.10">
    <property type="match status" value="1"/>
</dbReference>